<dbReference type="OrthoDB" id="2160860at2759"/>
<evidence type="ECO:0000313" key="4">
    <source>
        <dbReference type="Proteomes" id="UP000193642"/>
    </source>
</evidence>
<accession>A0A1Y2C8Y2</accession>
<feature type="compositionally biased region" description="Pro residues" evidence="2">
    <location>
        <begin position="103"/>
        <end position="112"/>
    </location>
</feature>
<keyword evidence="1" id="KW-0175">Coiled coil</keyword>
<proteinExistence type="predicted"/>
<evidence type="ECO:0000256" key="1">
    <source>
        <dbReference type="SAM" id="Coils"/>
    </source>
</evidence>
<organism evidence="3 4">
    <name type="scientific">Rhizoclosmatium globosum</name>
    <dbReference type="NCBI Taxonomy" id="329046"/>
    <lineage>
        <taxon>Eukaryota</taxon>
        <taxon>Fungi</taxon>
        <taxon>Fungi incertae sedis</taxon>
        <taxon>Chytridiomycota</taxon>
        <taxon>Chytridiomycota incertae sedis</taxon>
        <taxon>Chytridiomycetes</taxon>
        <taxon>Chytridiales</taxon>
        <taxon>Chytriomycetaceae</taxon>
        <taxon>Rhizoclosmatium</taxon>
    </lineage>
</organism>
<feature type="coiled-coil region" evidence="1">
    <location>
        <begin position="24"/>
        <end position="68"/>
    </location>
</feature>
<evidence type="ECO:0000313" key="3">
    <source>
        <dbReference type="EMBL" id="ORY43482.1"/>
    </source>
</evidence>
<reference evidence="3 4" key="1">
    <citation type="submission" date="2016-07" db="EMBL/GenBank/DDBJ databases">
        <title>Pervasive Adenine N6-methylation of Active Genes in Fungi.</title>
        <authorList>
            <consortium name="DOE Joint Genome Institute"/>
            <person name="Mondo S.J."/>
            <person name="Dannebaum R.O."/>
            <person name="Kuo R.C."/>
            <person name="Labutti K."/>
            <person name="Haridas S."/>
            <person name="Kuo A."/>
            <person name="Salamov A."/>
            <person name="Ahrendt S.R."/>
            <person name="Lipzen A."/>
            <person name="Sullivan W."/>
            <person name="Andreopoulos W.B."/>
            <person name="Clum A."/>
            <person name="Lindquist E."/>
            <person name="Daum C."/>
            <person name="Ramamoorthy G.K."/>
            <person name="Gryganskyi A."/>
            <person name="Culley D."/>
            <person name="Magnuson J.K."/>
            <person name="James T.Y."/>
            <person name="O'Malley M.A."/>
            <person name="Stajich J.E."/>
            <person name="Spatafora J.W."/>
            <person name="Visel A."/>
            <person name="Grigoriev I.V."/>
        </authorList>
    </citation>
    <scope>NUCLEOTIDE SEQUENCE [LARGE SCALE GENOMIC DNA]</scope>
    <source>
        <strain evidence="3 4">JEL800</strain>
    </source>
</reference>
<evidence type="ECO:0000256" key="2">
    <source>
        <dbReference type="SAM" id="MobiDB-lite"/>
    </source>
</evidence>
<comment type="caution">
    <text evidence="3">The sequence shown here is derived from an EMBL/GenBank/DDBJ whole genome shotgun (WGS) entry which is preliminary data.</text>
</comment>
<feature type="region of interest" description="Disordered" evidence="2">
    <location>
        <begin position="87"/>
        <end position="168"/>
    </location>
</feature>
<protein>
    <submittedName>
        <fullName evidence="3">Uncharacterized protein</fullName>
    </submittedName>
</protein>
<sequence length="183" mass="20776">MSSDADLSWKELYEDLYEKSCTQEQDQTMKIQELKRTCADLEMKVLELQKELMELKRSNRNEAEKENQSGGDFRMWLEELTQRIKKSLNIPQTAASNKAPAPLSGPPSPQKPDPSTKPSRALKSTSVPQPKHDQSLVIPIAAEKTVPGPSNQDVVAQPQTEPIQKPDPTILTKSRWKTRILRW</sequence>
<gene>
    <name evidence="3" type="ORF">BCR33DRAFT_738726</name>
</gene>
<feature type="compositionally biased region" description="Polar residues" evidence="2">
    <location>
        <begin position="148"/>
        <end position="162"/>
    </location>
</feature>
<feature type="compositionally biased region" description="Polar residues" evidence="2">
    <location>
        <begin position="116"/>
        <end position="128"/>
    </location>
</feature>
<dbReference type="Proteomes" id="UP000193642">
    <property type="component" value="Unassembled WGS sequence"/>
</dbReference>
<dbReference type="EMBL" id="MCGO01000025">
    <property type="protein sequence ID" value="ORY43482.1"/>
    <property type="molecule type" value="Genomic_DNA"/>
</dbReference>
<dbReference type="AlphaFoldDB" id="A0A1Y2C8Y2"/>
<keyword evidence="4" id="KW-1185">Reference proteome</keyword>
<name>A0A1Y2C8Y2_9FUNG</name>